<dbReference type="EMBL" id="CP013236">
    <property type="protein sequence ID" value="AMP15168.1"/>
    <property type="molecule type" value="Genomic_DNA"/>
</dbReference>
<gene>
    <name evidence="2" type="ORF">CPter291_2916</name>
</gene>
<evidence type="ECO:0008006" key="4">
    <source>
        <dbReference type="Google" id="ProtNLM"/>
    </source>
</evidence>
<evidence type="ECO:0000313" key="3">
    <source>
        <dbReference type="Proteomes" id="UP000074914"/>
    </source>
</evidence>
<sequence>MRTPAVQASATKKLHDRRMRRQRSSRNFSQAIKNVHMLFSALSKTDIAFHR</sequence>
<dbReference type="Proteomes" id="UP000074914">
    <property type="component" value="Chromosome"/>
</dbReference>
<organism evidence="2 3">
    <name type="scientific">Collimonas pratensis</name>
    <dbReference type="NCBI Taxonomy" id="279113"/>
    <lineage>
        <taxon>Bacteria</taxon>
        <taxon>Pseudomonadati</taxon>
        <taxon>Pseudomonadota</taxon>
        <taxon>Betaproteobacteria</taxon>
        <taxon>Burkholderiales</taxon>
        <taxon>Oxalobacteraceae</taxon>
        <taxon>Collimonas</taxon>
    </lineage>
</organism>
<feature type="compositionally biased region" description="Polar residues" evidence="1">
    <location>
        <begin position="1"/>
        <end position="10"/>
    </location>
</feature>
<name>A0ABM5Z7H3_9BURK</name>
<accession>A0ABM5Z7H3</accession>
<feature type="compositionally biased region" description="Basic residues" evidence="1">
    <location>
        <begin position="12"/>
        <end position="24"/>
    </location>
</feature>
<evidence type="ECO:0000313" key="2">
    <source>
        <dbReference type="EMBL" id="AMP15168.1"/>
    </source>
</evidence>
<evidence type="ECO:0000256" key="1">
    <source>
        <dbReference type="SAM" id="MobiDB-lite"/>
    </source>
</evidence>
<reference evidence="2 3" key="1">
    <citation type="submission" date="2015-11" db="EMBL/GenBank/DDBJ databases">
        <title>Exploring the genomic traits of fungus-feeding bacterial genus Collimonas.</title>
        <authorList>
            <person name="Song C."/>
            <person name="Schmidt R."/>
            <person name="de Jager V."/>
            <person name="Krzyzanowska D."/>
            <person name="Jongedijk E."/>
            <person name="Cankar K."/>
            <person name="Beekwilder J."/>
            <person name="van Veen A."/>
            <person name="de Boer W."/>
            <person name="van Veen J.A."/>
            <person name="Garbeva P."/>
        </authorList>
    </citation>
    <scope>NUCLEOTIDE SEQUENCE [LARGE SCALE GENOMIC DNA]</scope>
    <source>
        <strain evidence="2 3">Ter291</strain>
    </source>
</reference>
<keyword evidence="3" id="KW-1185">Reference proteome</keyword>
<proteinExistence type="predicted"/>
<feature type="region of interest" description="Disordered" evidence="1">
    <location>
        <begin position="1"/>
        <end position="26"/>
    </location>
</feature>
<protein>
    <recommendedName>
        <fullName evidence="4">Transposase</fullName>
    </recommendedName>
</protein>